<dbReference type="SUPFAM" id="SSF55073">
    <property type="entry name" value="Nucleotide cyclase"/>
    <property type="match status" value="1"/>
</dbReference>
<keyword evidence="3" id="KW-0804">Transcription</keyword>
<organism evidence="7 8">
    <name type="scientific">Mycobacterium asiaticum</name>
    <dbReference type="NCBI Taxonomy" id="1790"/>
    <lineage>
        <taxon>Bacteria</taxon>
        <taxon>Bacillati</taxon>
        <taxon>Actinomycetota</taxon>
        <taxon>Actinomycetes</taxon>
        <taxon>Mycobacteriales</taxon>
        <taxon>Mycobacteriaceae</taxon>
        <taxon>Mycobacterium</taxon>
    </lineage>
</organism>
<dbReference type="SUPFAM" id="SSF52540">
    <property type="entry name" value="P-loop containing nucleoside triphosphate hydrolases"/>
    <property type="match status" value="1"/>
</dbReference>
<name>A0A1A3KKW3_MYCAS</name>
<dbReference type="PROSITE" id="PS50125">
    <property type="entry name" value="GUANYLATE_CYCLASE_2"/>
    <property type="match status" value="1"/>
</dbReference>
<dbReference type="PANTHER" id="PTHR47691:SF3">
    <property type="entry name" value="HTH-TYPE TRANSCRIPTIONAL REGULATOR RV0890C-RELATED"/>
    <property type="match status" value="1"/>
</dbReference>
<evidence type="ECO:0000259" key="5">
    <source>
        <dbReference type="PROSITE" id="PS50043"/>
    </source>
</evidence>
<reference evidence="7 8" key="1">
    <citation type="submission" date="2016-06" db="EMBL/GenBank/DDBJ databases">
        <authorList>
            <person name="Kjaerup R.B."/>
            <person name="Dalgaard T.S."/>
            <person name="Juul-Madsen H.R."/>
        </authorList>
    </citation>
    <scope>NUCLEOTIDE SEQUENCE [LARGE SCALE GENOMIC DNA]</scope>
    <source>
        <strain evidence="7 8">1276495.2</strain>
    </source>
</reference>
<dbReference type="InterPro" id="IPR027417">
    <property type="entry name" value="P-loop_NTPase"/>
</dbReference>
<evidence type="ECO:0000259" key="6">
    <source>
        <dbReference type="PROSITE" id="PS50125"/>
    </source>
</evidence>
<proteinExistence type="predicted"/>
<dbReference type="FunFam" id="1.10.10.10:FF:000553">
    <property type="entry name" value="Transcriptional regulator, LuxR family"/>
    <property type="match status" value="1"/>
</dbReference>
<comment type="caution">
    <text evidence="7">The sequence shown here is derived from an EMBL/GenBank/DDBJ whole genome shotgun (WGS) entry which is preliminary data.</text>
</comment>
<dbReference type="AlphaFoldDB" id="A0A1A3KKW3"/>
<dbReference type="SUPFAM" id="SSF46894">
    <property type="entry name" value="C-terminal effector domain of the bipartite response regulators"/>
    <property type="match status" value="1"/>
</dbReference>
<dbReference type="GO" id="GO:0004016">
    <property type="term" value="F:adenylate cyclase activity"/>
    <property type="evidence" value="ECO:0007669"/>
    <property type="project" value="UniProtKB-ARBA"/>
</dbReference>
<sequence length="1102" mass="118670">MLDSMSEIDRLAASDWSDAAMNAHLPTGTVTLLLADVEGSTQLWQSRPEEMTAAIAALDRTLAGLVSAHGGVRPTEQGEGDSFVLAFHRASNAVACALALQRAPLAPLRLRIGIHTGEVQLRDENNYVGPTINRTARVRELAHGGQTVLSGTASDLVADSLPADAWLADLGTHPLRDLPRPERIVQLCHPDLCNEFAPLRLRETAVAEHLPAQLTSFVGRAAEMSSVREVLAENRMVTLTGAGGVGKTRLAVEVAAAATAEFRDGVWSVDLAPIVTPDLVSITAARALGLPDQPGRSAQTKLLQFIGARKMPLVLDNCEHLLDATAELVTALIGGCPGLSVLATSREPIGVPGEVTWRVPSLSLADDAVQLFSDRARQVQPSFSVREDNSDVVVEICRRLDGMPLAIELAAARMRALSPQEILAGLRDRFRLLTGGSRTAVRRQQTLQASVDWSHNLLTEPERVLFRRLAVFLGGFDLTACQEVLSDRTLARHQVLDVLALLVDKSLVIAETDRGTTRYRLLETIRQYAQEKLTESPDSAAVRDRHRDYYTALAAALEAPATKNLALQLNRTEAEIDNLRAAFAWSEENSDIDSALRLATSLQALWLTRGLLKEGRDWLDIGLARAASTEVTPTNLARALADKAYLDNMRTAECAESARHAVAIARELDDPALLARTLAALGRVTAWDANQSGPILSEAAELARGMDDRWLLSQVLYFQALMAAVGSGDLDHGIAAAEEGRALADEIGDQGYSRACRWCLAGAQSARGDLVGAEKQLRELMIEADLAHALVWEVNARTALGQVLAYTGRAAEGRSIVLESLSRAAELGGYTEGIGYAALAVTALADGDVAQAVEASNATVERLSGWPWLATTVAKPAAQTALAQGDHATARRHADADVDTAVGWFSVHALTTRARVALAQNEFGQAERDAHEALARAAEMSTLLFVPDLLEILATLTNAAGSHLEATRLHAAAQAIREHTGIVRFRVYDATYHESLDEARNALGVTAFDEAWAAGLALSTDEAIAYAQRGRGERKRPPSGWDSLTPTELNIVRLVSEGLGNKDIGSRLFISPRTVQTHLTHVYNKLGLTSRMQLAQEAARRT</sequence>
<dbReference type="PRINTS" id="PR00038">
    <property type="entry name" value="HTHLUXR"/>
</dbReference>
<dbReference type="Proteomes" id="UP000093925">
    <property type="component" value="Unassembled WGS sequence"/>
</dbReference>
<dbReference type="Gene3D" id="3.40.50.300">
    <property type="entry name" value="P-loop containing nucleotide triphosphate hydrolases"/>
    <property type="match status" value="1"/>
</dbReference>
<dbReference type="CDD" id="cd06170">
    <property type="entry name" value="LuxR_C_like"/>
    <property type="match status" value="1"/>
</dbReference>
<dbReference type="CDD" id="cd07302">
    <property type="entry name" value="CHD"/>
    <property type="match status" value="1"/>
</dbReference>
<keyword evidence="1" id="KW-0805">Transcription regulation</keyword>
<dbReference type="Gene3D" id="3.30.70.1230">
    <property type="entry name" value="Nucleotide cyclase"/>
    <property type="match status" value="2"/>
</dbReference>
<dbReference type="EMBL" id="LZLM01000070">
    <property type="protein sequence ID" value="OBJ85665.1"/>
    <property type="molecule type" value="Genomic_DNA"/>
</dbReference>
<dbReference type="GO" id="GO:0009190">
    <property type="term" value="P:cyclic nucleotide biosynthetic process"/>
    <property type="evidence" value="ECO:0007669"/>
    <property type="project" value="InterPro"/>
</dbReference>
<accession>A0A1A3KKW3</accession>
<feature type="domain" description="Guanylate cyclase" evidence="6">
    <location>
        <begin position="31"/>
        <end position="139"/>
    </location>
</feature>
<dbReference type="GO" id="GO:0035556">
    <property type="term" value="P:intracellular signal transduction"/>
    <property type="evidence" value="ECO:0007669"/>
    <property type="project" value="InterPro"/>
</dbReference>
<dbReference type="PANTHER" id="PTHR47691">
    <property type="entry name" value="REGULATOR-RELATED"/>
    <property type="match status" value="1"/>
</dbReference>
<dbReference type="Pfam" id="PF25872">
    <property type="entry name" value="HTH_77"/>
    <property type="match status" value="1"/>
</dbReference>
<feature type="coiled-coil region" evidence="4">
    <location>
        <begin position="562"/>
        <end position="589"/>
    </location>
</feature>
<dbReference type="GO" id="GO:0006355">
    <property type="term" value="P:regulation of DNA-templated transcription"/>
    <property type="evidence" value="ECO:0007669"/>
    <property type="project" value="InterPro"/>
</dbReference>
<evidence type="ECO:0000256" key="3">
    <source>
        <dbReference type="ARBA" id="ARBA00023163"/>
    </source>
</evidence>
<evidence type="ECO:0000256" key="2">
    <source>
        <dbReference type="ARBA" id="ARBA00023125"/>
    </source>
</evidence>
<evidence type="ECO:0000313" key="7">
    <source>
        <dbReference type="EMBL" id="OBJ85665.1"/>
    </source>
</evidence>
<evidence type="ECO:0000256" key="1">
    <source>
        <dbReference type="ARBA" id="ARBA00023015"/>
    </source>
</evidence>
<keyword evidence="4" id="KW-0175">Coiled coil</keyword>
<dbReference type="PRINTS" id="PR00364">
    <property type="entry name" value="DISEASERSIST"/>
</dbReference>
<dbReference type="PROSITE" id="PS00622">
    <property type="entry name" value="HTH_LUXR_1"/>
    <property type="match status" value="1"/>
</dbReference>
<dbReference type="Pfam" id="PF00196">
    <property type="entry name" value="GerE"/>
    <property type="match status" value="1"/>
</dbReference>
<dbReference type="GO" id="GO:0003677">
    <property type="term" value="F:DNA binding"/>
    <property type="evidence" value="ECO:0007669"/>
    <property type="project" value="UniProtKB-KW"/>
</dbReference>
<dbReference type="Pfam" id="PF00211">
    <property type="entry name" value="Guanylate_cyc"/>
    <property type="match status" value="1"/>
</dbReference>
<dbReference type="InterPro" id="IPR016032">
    <property type="entry name" value="Sig_transdc_resp-reg_C-effctor"/>
</dbReference>
<dbReference type="InterPro" id="IPR029787">
    <property type="entry name" value="Nucleotide_cyclase"/>
</dbReference>
<dbReference type="PROSITE" id="PS50043">
    <property type="entry name" value="HTH_LUXR_2"/>
    <property type="match status" value="1"/>
</dbReference>
<dbReference type="InterPro" id="IPR011990">
    <property type="entry name" value="TPR-like_helical_dom_sf"/>
</dbReference>
<evidence type="ECO:0000313" key="8">
    <source>
        <dbReference type="Proteomes" id="UP000093925"/>
    </source>
</evidence>
<feature type="domain" description="HTH luxR-type" evidence="5">
    <location>
        <begin position="1037"/>
        <end position="1102"/>
    </location>
</feature>
<dbReference type="Gene3D" id="1.25.40.10">
    <property type="entry name" value="Tetratricopeptide repeat domain"/>
    <property type="match status" value="1"/>
</dbReference>
<dbReference type="Gene3D" id="1.10.10.10">
    <property type="entry name" value="Winged helix-like DNA-binding domain superfamily/Winged helix DNA-binding domain"/>
    <property type="match status" value="1"/>
</dbReference>
<dbReference type="InterPro" id="IPR058852">
    <property type="entry name" value="HTH_77"/>
</dbReference>
<dbReference type="InterPro" id="IPR036388">
    <property type="entry name" value="WH-like_DNA-bd_sf"/>
</dbReference>
<protein>
    <submittedName>
        <fullName evidence="7">Transcriptional regulator</fullName>
    </submittedName>
</protein>
<dbReference type="SMART" id="SM00421">
    <property type="entry name" value="HTH_LUXR"/>
    <property type="match status" value="1"/>
</dbReference>
<dbReference type="InterPro" id="IPR000792">
    <property type="entry name" value="Tscrpt_reg_LuxR_C"/>
</dbReference>
<dbReference type="RefSeq" id="WP_065140068.1">
    <property type="nucleotide sequence ID" value="NZ_LZLM01000070.1"/>
</dbReference>
<keyword evidence="2" id="KW-0238">DNA-binding</keyword>
<gene>
    <name evidence="7" type="ORF">A5640_12460</name>
</gene>
<evidence type="ECO:0000256" key="4">
    <source>
        <dbReference type="SAM" id="Coils"/>
    </source>
</evidence>
<dbReference type="InterPro" id="IPR001054">
    <property type="entry name" value="A/G_cyclase"/>
</dbReference>